<dbReference type="EMBL" id="BQKI01000002">
    <property type="protein sequence ID" value="GJM88848.1"/>
    <property type="molecule type" value="Genomic_DNA"/>
</dbReference>
<dbReference type="Proteomes" id="UP001054889">
    <property type="component" value="Unassembled WGS sequence"/>
</dbReference>
<organism evidence="2 3">
    <name type="scientific">Eleusine coracana subsp. coracana</name>
    <dbReference type="NCBI Taxonomy" id="191504"/>
    <lineage>
        <taxon>Eukaryota</taxon>
        <taxon>Viridiplantae</taxon>
        <taxon>Streptophyta</taxon>
        <taxon>Embryophyta</taxon>
        <taxon>Tracheophyta</taxon>
        <taxon>Spermatophyta</taxon>
        <taxon>Magnoliopsida</taxon>
        <taxon>Liliopsida</taxon>
        <taxon>Poales</taxon>
        <taxon>Poaceae</taxon>
        <taxon>PACMAD clade</taxon>
        <taxon>Chloridoideae</taxon>
        <taxon>Cynodonteae</taxon>
        <taxon>Eleusininae</taxon>
        <taxon>Eleusine</taxon>
    </lineage>
</organism>
<evidence type="ECO:0000313" key="1">
    <source>
        <dbReference type="EMBL" id="GJM88848.1"/>
    </source>
</evidence>
<dbReference type="AlphaFoldDB" id="A0AAV5BS58"/>
<name>A0AAV5BS58_ELECO</name>
<gene>
    <name evidence="2" type="primary">ga05420</name>
    <name evidence="1" type="synonym">ga04967</name>
    <name evidence="1" type="ORF">PR202_ga04967</name>
    <name evidence="2" type="ORF">PR202_ga05420</name>
</gene>
<dbReference type="PANTHER" id="PTHR33086:SF98">
    <property type="entry name" value="OS05G0468200 PROTEIN"/>
    <property type="match status" value="1"/>
</dbReference>
<reference evidence="2" key="2">
    <citation type="submission" date="2021-12" db="EMBL/GenBank/DDBJ databases">
        <title>Resequencing data analysis of finger millet.</title>
        <authorList>
            <person name="Hatakeyama M."/>
            <person name="Aluri S."/>
            <person name="Balachadran M.T."/>
            <person name="Sivarajan S.R."/>
            <person name="Poveda L."/>
            <person name="Shimizu-Inatsugi R."/>
            <person name="Schlapbach R."/>
            <person name="Sreeman S.M."/>
            <person name="Shimizu K.K."/>
        </authorList>
    </citation>
    <scope>NUCLEOTIDE SEQUENCE</scope>
</reference>
<evidence type="ECO:0000313" key="3">
    <source>
        <dbReference type="Proteomes" id="UP001054889"/>
    </source>
</evidence>
<reference evidence="2" key="1">
    <citation type="journal article" date="2018" name="DNA Res.">
        <title>Multiple hybrid de novo genome assembly of finger millet, an orphan allotetraploid crop.</title>
        <authorList>
            <person name="Hatakeyama M."/>
            <person name="Aluri S."/>
            <person name="Balachadran M.T."/>
            <person name="Sivarajan S.R."/>
            <person name="Patrignani A."/>
            <person name="Gruter S."/>
            <person name="Poveda L."/>
            <person name="Shimizu-Inatsugi R."/>
            <person name="Baeten J."/>
            <person name="Francoijs K.J."/>
            <person name="Nataraja K.N."/>
            <person name="Reddy Y.A.N."/>
            <person name="Phadnis S."/>
            <person name="Ravikumar R.L."/>
            <person name="Schlapbach R."/>
            <person name="Sreeman S.M."/>
            <person name="Shimizu K.K."/>
        </authorList>
    </citation>
    <scope>NUCLEOTIDE SEQUENCE</scope>
</reference>
<keyword evidence="3" id="KW-1185">Reference proteome</keyword>
<protein>
    <submittedName>
        <fullName evidence="2">Uncharacterized protein</fullName>
    </submittedName>
</protein>
<comment type="caution">
    <text evidence="2">The sequence shown here is derived from an EMBL/GenBank/DDBJ whole genome shotgun (WGS) entry which is preliminary data.</text>
</comment>
<dbReference type="PANTHER" id="PTHR33086">
    <property type="entry name" value="OS05G0468200 PROTEIN-RELATED"/>
    <property type="match status" value="1"/>
</dbReference>
<accession>A0AAV5BS58</accession>
<evidence type="ECO:0000313" key="2">
    <source>
        <dbReference type="EMBL" id="GJM89249.1"/>
    </source>
</evidence>
<dbReference type="EMBL" id="BQKI01000002">
    <property type="protein sequence ID" value="GJM89249.1"/>
    <property type="molecule type" value="Genomic_DNA"/>
</dbReference>
<sequence>MYRRMGVSQGRLCFVELAQDDPYLLSMFVLTDDGSGWKLEGQLECSQIWASTGARNVMPRAFGVIGPLSASVTLILGGKHSLSIEMGTEAATVLGISEIDEVEAAGPGEFCLTVFLKACVLPPWLEASRIPSVS</sequence>
<proteinExistence type="predicted"/>